<comment type="caution">
    <text evidence="1">The sequence shown here is derived from an EMBL/GenBank/DDBJ whole genome shotgun (WGS) entry which is preliminary data.</text>
</comment>
<reference evidence="1 2" key="1">
    <citation type="submission" date="2021-03" db="EMBL/GenBank/DDBJ databases">
        <authorList>
            <person name="King G.J."/>
            <person name="Bancroft I."/>
            <person name="Baten A."/>
            <person name="Bloomfield J."/>
            <person name="Borpatragohain P."/>
            <person name="He Z."/>
            <person name="Irish N."/>
            <person name="Irwin J."/>
            <person name="Liu K."/>
            <person name="Mauleon R.P."/>
            <person name="Moore J."/>
            <person name="Morris R."/>
            <person name="Ostergaard L."/>
            <person name="Wang B."/>
            <person name="Wells R."/>
        </authorList>
    </citation>
    <scope>NUCLEOTIDE SEQUENCE [LARGE SCALE GENOMIC DNA]</scope>
    <source>
        <strain evidence="1">R-o-18</strain>
        <tissue evidence="1">Leaf</tissue>
    </source>
</reference>
<sequence>MQRQRQRKKKVTFACGRRRRRWKRRKEHSQGKIQSDLLVSVTERGCDGWVIKALVWCQIVYWSARLWKKYAVLFQKIEKMAVGGTYEYLDSSERKLQRSMTGLLSCGTRQVQYFEASRLVQFSEVLSCWSAGSVSGVEDQILVDVGELRQRCYKFKSAGYVSGYGSSRFRNSSPRQVEVTAYTGWSKHIQFGGTEIAFEGAMTLVVSRVESCLYKCCSAHLQMFFGFRWSSATGSDEFLKSSQCIEGKENQVECVQENVKCSDIKAESEREKQFLGGAIFSKESCIIRVLSSSLVQQEKSHHEHEIDVKEAVKETVQVQVSRLSWLDRRLVESGLIQGGNKYVSGFCKRFSVVFLILISEILYIESLLNRVVLSGVFCWQQQRCRVVFKSVCSSSGCEENLRLSSWCLLFVEIGFKGFESRSFWFEASDSCSASDSSQASSEQLMGFVELRMSAHLKFPGYGKGQIKINEEVEHITRLQAVKVELRLRGSKEQ</sequence>
<keyword evidence="2" id="KW-1185">Reference proteome</keyword>
<protein>
    <submittedName>
        <fullName evidence="1">Uncharacterized protein</fullName>
    </submittedName>
</protein>
<proteinExistence type="predicted"/>
<gene>
    <name evidence="1" type="primary">A04p014190.1_BraROA</name>
    <name evidence="1" type="ORF">IGI04_014803</name>
</gene>
<evidence type="ECO:0000313" key="1">
    <source>
        <dbReference type="EMBL" id="KAG5400196.1"/>
    </source>
</evidence>
<dbReference type="EMBL" id="JADBGQ010000004">
    <property type="protein sequence ID" value="KAG5400196.1"/>
    <property type="molecule type" value="Genomic_DNA"/>
</dbReference>
<accession>A0ABQ7MQR0</accession>
<organism evidence="1 2">
    <name type="scientific">Brassica rapa subsp. trilocularis</name>
    <dbReference type="NCBI Taxonomy" id="1813537"/>
    <lineage>
        <taxon>Eukaryota</taxon>
        <taxon>Viridiplantae</taxon>
        <taxon>Streptophyta</taxon>
        <taxon>Embryophyta</taxon>
        <taxon>Tracheophyta</taxon>
        <taxon>Spermatophyta</taxon>
        <taxon>Magnoliopsida</taxon>
        <taxon>eudicotyledons</taxon>
        <taxon>Gunneridae</taxon>
        <taxon>Pentapetalae</taxon>
        <taxon>rosids</taxon>
        <taxon>malvids</taxon>
        <taxon>Brassicales</taxon>
        <taxon>Brassicaceae</taxon>
        <taxon>Brassiceae</taxon>
        <taxon>Brassica</taxon>
    </lineage>
</organism>
<evidence type="ECO:0000313" key="2">
    <source>
        <dbReference type="Proteomes" id="UP000823674"/>
    </source>
</evidence>
<dbReference type="Proteomes" id="UP000823674">
    <property type="component" value="Chromosome A04"/>
</dbReference>
<name>A0ABQ7MQR0_BRACM</name>